<evidence type="ECO:0000313" key="4">
    <source>
        <dbReference type="Proteomes" id="UP000054709"/>
    </source>
</evidence>
<organism evidence="3 4">
    <name type="scientific">Paenibacillus etheri</name>
    <dbReference type="NCBI Taxonomy" id="1306852"/>
    <lineage>
        <taxon>Bacteria</taxon>
        <taxon>Bacillati</taxon>
        <taxon>Bacillota</taxon>
        <taxon>Bacilli</taxon>
        <taxon>Bacillales</taxon>
        <taxon>Paenibacillaceae</taxon>
        <taxon>Paenibacillus</taxon>
    </lineage>
</organism>
<dbReference type="PANTHER" id="PTHR42760">
    <property type="entry name" value="SHORT-CHAIN DEHYDROGENASES/REDUCTASES FAMILY MEMBER"/>
    <property type="match status" value="1"/>
</dbReference>
<protein>
    <submittedName>
        <fullName evidence="3">2-deoxy-D-gluconate 3-dehydrogenase</fullName>
    </submittedName>
</protein>
<evidence type="ECO:0000256" key="2">
    <source>
        <dbReference type="ARBA" id="ARBA00023002"/>
    </source>
</evidence>
<dbReference type="GO" id="GO:0008678">
    <property type="term" value="F:2-deoxy-D-gluconate 3-dehydrogenase activity"/>
    <property type="evidence" value="ECO:0007669"/>
    <property type="project" value="InterPro"/>
</dbReference>
<dbReference type="InterPro" id="IPR020904">
    <property type="entry name" value="Sc_DH/Rdtase_CS"/>
</dbReference>
<dbReference type="OrthoDB" id="9803333at2"/>
<name>A0A0W1B266_9BACL</name>
<dbReference type="InterPro" id="IPR011286">
    <property type="entry name" value="2-deoxy-D-gluc_3_DH"/>
</dbReference>
<keyword evidence="4" id="KW-1185">Reference proteome</keyword>
<dbReference type="EMBL" id="LCZJ02000018">
    <property type="protein sequence ID" value="KTD87669.1"/>
    <property type="molecule type" value="Genomic_DNA"/>
</dbReference>
<dbReference type="AlphaFoldDB" id="A0A0W1B266"/>
<dbReference type="PANTHER" id="PTHR42760:SF5">
    <property type="entry name" value="2-DEHYDRO-3-DEOXY-D-GLUCONATE 5-DEHYDROGENASE"/>
    <property type="match status" value="1"/>
</dbReference>
<dbReference type="Proteomes" id="UP000054709">
    <property type="component" value="Unassembled WGS sequence"/>
</dbReference>
<gene>
    <name evidence="3" type="ORF">UQ64_12780</name>
</gene>
<dbReference type="Pfam" id="PF13561">
    <property type="entry name" value="adh_short_C2"/>
    <property type="match status" value="1"/>
</dbReference>
<dbReference type="SUPFAM" id="SSF51735">
    <property type="entry name" value="NAD(P)-binding Rossmann-fold domains"/>
    <property type="match status" value="1"/>
</dbReference>
<sequence length="252" mass="26410">MSSSLFSLAGKTALVTGAAQGLGQGIALAFAEAGADIASVSLNTSEETVNAAKAFGVKAVSIESDLSDHSNLQNTFDQALELTGHVDILVNCAGMIRRTPAKDHSEKDWFDVINLNLNTVFLLSQIAGRHFLERGSGKIINIASMLSYQGGINVPGYTASKHGVAGLTKAFANEWAGSGLNINAIAPGYMATENTAPIRADQNRSDAILDRIPAARWGTPEDLKGPAVFLASAASDYLNGHILNVDGGWLAR</sequence>
<dbReference type="RefSeq" id="WP_060623201.1">
    <property type="nucleotide sequence ID" value="NZ_LCZJ02000018.1"/>
</dbReference>
<evidence type="ECO:0000313" key="3">
    <source>
        <dbReference type="EMBL" id="KTD87669.1"/>
    </source>
</evidence>
<dbReference type="GO" id="GO:0008206">
    <property type="term" value="P:bile acid metabolic process"/>
    <property type="evidence" value="ECO:0007669"/>
    <property type="project" value="UniProtKB-ARBA"/>
</dbReference>
<evidence type="ECO:0000256" key="1">
    <source>
        <dbReference type="ARBA" id="ARBA00006484"/>
    </source>
</evidence>
<dbReference type="FunFam" id="3.40.50.720:FF:000084">
    <property type="entry name" value="Short-chain dehydrogenase reductase"/>
    <property type="match status" value="1"/>
</dbReference>
<reference evidence="3 4" key="1">
    <citation type="journal article" date="2015" name="Int. Biodeterior. Biodegradation">
        <title>Physiological and genetic screening methods for the isolation of methyl tert-butyl ether-degrading bacteria for bioremediation purposes.</title>
        <authorList>
            <person name="Guisado I.M."/>
            <person name="Purswani J."/>
            <person name="Gonzalez Lopez J."/>
            <person name="Pozo C."/>
        </authorList>
    </citation>
    <scope>NUCLEOTIDE SEQUENCE [LARGE SCALE GENOMIC DNA]</scope>
    <source>
        <strain evidence="3 4">SH7</strain>
    </source>
</reference>
<dbReference type="PRINTS" id="PR00080">
    <property type="entry name" value="SDRFAMILY"/>
</dbReference>
<dbReference type="NCBIfam" id="TIGR01832">
    <property type="entry name" value="kduD"/>
    <property type="match status" value="1"/>
</dbReference>
<dbReference type="InterPro" id="IPR002347">
    <property type="entry name" value="SDR_fam"/>
</dbReference>
<dbReference type="PRINTS" id="PR00081">
    <property type="entry name" value="GDHRDH"/>
</dbReference>
<dbReference type="InterPro" id="IPR036291">
    <property type="entry name" value="NAD(P)-bd_dom_sf"/>
</dbReference>
<keyword evidence="2" id="KW-0560">Oxidoreductase</keyword>
<accession>A0A0W1B266</accession>
<dbReference type="PROSITE" id="PS00061">
    <property type="entry name" value="ADH_SHORT"/>
    <property type="match status" value="1"/>
</dbReference>
<comment type="similarity">
    <text evidence="1">Belongs to the short-chain dehydrogenases/reductases (SDR) family.</text>
</comment>
<comment type="caution">
    <text evidence="3">The sequence shown here is derived from an EMBL/GenBank/DDBJ whole genome shotgun (WGS) entry which is preliminary data.</text>
</comment>
<dbReference type="CDD" id="cd05347">
    <property type="entry name" value="Ga5DH-like_SDR_c"/>
    <property type="match status" value="1"/>
</dbReference>
<dbReference type="GO" id="GO:0051287">
    <property type="term" value="F:NAD binding"/>
    <property type="evidence" value="ECO:0007669"/>
    <property type="project" value="InterPro"/>
</dbReference>
<dbReference type="Gene3D" id="3.40.50.720">
    <property type="entry name" value="NAD(P)-binding Rossmann-like Domain"/>
    <property type="match status" value="1"/>
</dbReference>
<proteinExistence type="inferred from homology"/>